<dbReference type="STRING" id="1382798.PK35_05735"/>
<dbReference type="PATRIC" id="fig|1382798.3.peg.2466"/>
<dbReference type="Gene3D" id="3.40.50.2000">
    <property type="entry name" value="Glycogen Phosphorylase B"/>
    <property type="match status" value="1"/>
</dbReference>
<sequence>MKKQTLLIIGSVWPEPKSSAAGSRMMQLIEVFLKQNYTITFATTTAKTENAFDLIALGISEKQIKLNDSSFDDFILKLKPDIVMFDRFMTEEQFGWRIAQHCPNALRILDTEDLHCLRKGRQQAFKENANFNASYLFNDVAKREIASIYRCDISLIISEIEMEILKQQFKVPESILSYLPFLLNAIEADAIKKLPKFEDRAHFITIGNFLHEPNYNGVLYLKETIWPLIKKALPKAEMHIYGAYASQKVNQLHNEKQGFLIKGFADDVHEVMQQAKVCVASLRFGAGLKGKLVDAMQNGTPCVMTSIAAEGMFGEFQPNGFVNDTPETFADQAVSLYKNESIWCEKQENGFQVINGRFHRSQFINTFLNLVTETKQQLQTKRYENFTGQMLMHHTMQSTKFMSKWIEEKNKG</sequence>
<dbReference type="Proteomes" id="UP000032361">
    <property type="component" value="Unassembled WGS sequence"/>
</dbReference>
<dbReference type="RefSeq" id="WP_044625751.1">
    <property type="nucleotide sequence ID" value="NZ_JTDV01000003.1"/>
</dbReference>
<dbReference type="Pfam" id="PF13692">
    <property type="entry name" value="Glyco_trans_1_4"/>
    <property type="match status" value="1"/>
</dbReference>
<protein>
    <submittedName>
        <fullName evidence="1">Glycosyltransferase</fullName>
    </submittedName>
</protein>
<keyword evidence="1" id="KW-0808">Transferase</keyword>
<dbReference type="OrthoDB" id="9807209at2"/>
<dbReference type="SUPFAM" id="SSF53756">
    <property type="entry name" value="UDP-Glycosyltransferase/glycogen phosphorylase"/>
    <property type="match status" value="1"/>
</dbReference>
<evidence type="ECO:0000313" key="2">
    <source>
        <dbReference type="Proteomes" id="UP000032361"/>
    </source>
</evidence>
<dbReference type="EMBL" id="JTDV01000003">
    <property type="protein sequence ID" value="KJD33360.1"/>
    <property type="molecule type" value="Genomic_DNA"/>
</dbReference>
<gene>
    <name evidence="1" type="ORF">PK35_05735</name>
</gene>
<dbReference type="AlphaFoldDB" id="A0A0D7W2L4"/>
<evidence type="ECO:0000313" key="1">
    <source>
        <dbReference type="EMBL" id="KJD33360.1"/>
    </source>
</evidence>
<reference evidence="1 2" key="1">
    <citation type="journal article" date="2015" name="Antonie Van Leeuwenhoek">
        <title>Tamlana nanhaiensis sp. nov., isolated from surface seawater collected from the South China Sea.</title>
        <authorList>
            <person name="Liu X."/>
            <person name="Lai Q."/>
            <person name="Du Y."/>
            <person name="Li G."/>
            <person name="Sun F."/>
            <person name="Shao Z."/>
        </authorList>
    </citation>
    <scope>NUCLEOTIDE SEQUENCE [LARGE SCALE GENOMIC DNA]</scope>
    <source>
        <strain evidence="1 2">FHC16</strain>
    </source>
</reference>
<accession>A0A0D7W2L4</accession>
<keyword evidence="2" id="KW-1185">Reference proteome</keyword>
<organism evidence="1 2">
    <name type="scientific">Neotamlana nanhaiensis</name>
    <dbReference type="NCBI Taxonomy" id="1382798"/>
    <lineage>
        <taxon>Bacteria</taxon>
        <taxon>Pseudomonadati</taxon>
        <taxon>Bacteroidota</taxon>
        <taxon>Flavobacteriia</taxon>
        <taxon>Flavobacteriales</taxon>
        <taxon>Flavobacteriaceae</taxon>
        <taxon>Neotamlana</taxon>
    </lineage>
</organism>
<comment type="caution">
    <text evidence="1">The sequence shown here is derived from an EMBL/GenBank/DDBJ whole genome shotgun (WGS) entry which is preliminary data.</text>
</comment>
<name>A0A0D7W2L4_9FLAO</name>
<dbReference type="CDD" id="cd03801">
    <property type="entry name" value="GT4_PimA-like"/>
    <property type="match status" value="1"/>
</dbReference>
<proteinExistence type="predicted"/>
<dbReference type="GO" id="GO:0016740">
    <property type="term" value="F:transferase activity"/>
    <property type="evidence" value="ECO:0007669"/>
    <property type="project" value="UniProtKB-KW"/>
</dbReference>